<organism evidence="1 2">
    <name type="scientific">Zarea fungicola</name>
    <dbReference type="NCBI Taxonomy" id="93591"/>
    <lineage>
        <taxon>Eukaryota</taxon>
        <taxon>Fungi</taxon>
        <taxon>Dikarya</taxon>
        <taxon>Ascomycota</taxon>
        <taxon>Pezizomycotina</taxon>
        <taxon>Sordariomycetes</taxon>
        <taxon>Hypocreomycetidae</taxon>
        <taxon>Hypocreales</taxon>
        <taxon>Cordycipitaceae</taxon>
        <taxon>Zarea</taxon>
    </lineage>
</organism>
<dbReference type="EMBL" id="JANJQO010001197">
    <property type="protein sequence ID" value="KAJ2972193.1"/>
    <property type="molecule type" value="Genomic_DNA"/>
</dbReference>
<dbReference type="Proteomes" id="UP001143910">
    <property type="component" value="Unassembled WGS sequence"/>
</dbReference>
<reference evidence="1" key="1">
    <citation type="submission" date="2022-08" db="EMBL/GenBank/DDBJ databases">
        <title>Genome Sequence of Lecanicillium fungicola.</title>
        <authorList>
            <person name="Buettner E."/>
        </authorList>
    </citation>
    <scope>NUCLEOTIDE SEQUENCE</scope>
    <source>
        <strain evidence="1">Babe33</strain>
    </source>
</reference>
<accession>A0ACC1MZL3</accession>
<proteinExistence type="predicted"/>
<keyword evidence="2" id="KW-1185">Reference proteome</keyword>
<protein>
    <submittedName>
        <fullName evidence="1">Uncharacterized protein</fullName>
    </submittedName>
</protein>
<name>A0ACC1MZL3_9HYPO</name>
<evidence type="ECO:0000313" key="2">
    <source>
        <dbReference type="Proteomes" id="UP001143910"/>
    </source>
</evidence>
<gene>
    <name evidence="1" type="ORF">NQ176_g7297</name>
</gene>
<evidence type="ECO:0000313" key="1">
    <source>
        <dbReference type="EMBL" id="KAJ2972193.1"/>
    </source>
</evidence>
<comment type="caution">
    <text evidence="1">The sequence shown here is derived from an EMBL/GenBank/DDBJ whole genome shotgun (WGS) entry which is preliminary data.</text>
</comment>
<sequence length="222" mass="24394">MFPKIGTLKQPLAIRPEHVVDRSTTLHMQQRGHSSGVAHGTKFTIHDASSNEALDQKAHVAEKEQSSVLISVDAKNVSLDARHTFRDATRLPLFELYRPKIGVTWYVEVPGGNGTPIAVFKPRFSVFKDNMDLELKNAAANGEDVRLHIQGQDVWKQRINVSLGDEIVMTIKRNEKLSVYVPGKKLSWSVDVAAGIDISLASAIVVVLSATMYNSSMTASSS</sequence>